<dbReference type="Gene3D" id="2.60.120.430">
    <property type="entry name" value="Galactose-binding lectin"/>
    <property type="match status" value="1"/>
</dbReference>
<evidence type="ECO:0000313" key="3">
    <source>
        <dbReference type="Proteomes" id="UP000318288"/>
    </source>
</evidence>
<name>A0A5C6EPI9_9BACT</name>
<dbReference type="EMBL" id="SJPW01000005">
    <property type="protein sequence ID" value="TWU50505.1"/>
    <property type="molecule type" value="Genomic_DNA"/>
</dbReference>
<organism evidence="2 3">
    <name type="scientific">Rubripirellula tenax</name>
    <dbReference type="NCBI Taxonomy" id="2528015"/>
    <lineage>
        <taxon>Bacteria</taxon>
        <taxon>Pseudomonadati</taxon>
        <taxon>Planctomycetota</taxon>
        <taxon>Planctomycetia</taxon>
        <taxon>Pirellulales</taxon>
        <taxon>Pirellulaceae</taxon>
        <taxon>Rubripirellula</taxon>
    </lineage>
</organism>
<sequence>MQTRYLSITFAIALGFLSQPTLRVAAQSPEARRAMKQQQQAQQQMQQRMREIAESQAELPTDPQLLTLHKEFVAKAEKLATEFERKKQFEKAREVYESLVRLVPSNTAAEQALQRILGNQAMQDKKLVDVQANQGWQDSGASLVEGMPVRIGIKGTWKVVYETGPGGIEIPEEMRPKDGRIKLGSLIAVIASSPKELEDGKPMLLSDGKDFIAEKSGRLFLRMFDIDPSDNDGKIYVLIQSTFE</sequence>
<feature type="coiled-coil region" evidence="1">
    <location>
        <begin position="31"/>
        <end position="93"/>
    </location>
</feature>
<evidence type="ECO:0008006" key="4">
    <source>
        <dbReference type="Google" id="ProtNLM"/>
    </source>
</evidence>
<dbReference type="Proteomes" id="UP000318288">
    <property type="component" value="Unassembled WGS sequence"/>
</dbReference>
<protein>
    <recommendedName>
        <fullName evidence="4">Tetratricopeptide repeat protein</fullName>
    </recommendedName>
</protein>
<keyword evidence="3" id="KW-1185">Reference proteome</keyword>
<dbReference type="AlphaFoldDB" id="A0A5C6EPI9"/>
<gene>
    <name evidence="2" type="ORF">Poly51_37950</name>
</gene>
<dbReference type="OrthoDB" id="257747at2"/>
<keyword evidence="1" id="KW-0175">Coiled coil</keyword>
<evidence type="ECO:0000313" key="2">
    <source>
        <dbReference type="EMBL" id="TWU50505.1"/>
    </source>
</evidence>
<dbReference type="RefSeq" id="WP_146459239.1">
    <property type="nucleotide sequence ID" value="NZ_SJPW01000005.1"/>
</dbReference>
<evidence type="ECO:0000256" key="1">
    <source>
        <dbReference type="SAM" id="Coils"/>
    </source>
</evidence>
<comment type="caution">
    <text evidence="2">The sequence shown here is derived from an EMBL/GenBank/DDBJ whole genome shotgun (WGS) entry which is preliminary data.</text>
</comment>
<accession>A0A5C6EPI9</accession>
<reference evidence="2 3" key="1">
    <citation type="submission" date="2019-02" db="EMBL/GenBank/DDBJ databases">
        <title>Deep-cultivation of Planctomycetes and their phenomic and genomic characterization uncovers novel biology.</title>
        <authorList>
            <person name="Wiegand S."/>
            <person name="Jogler M."/>
            <person name="Boedeker C."/>
            <person name="Pinto D."/>
            <person name="Vollmers J."/>
            <person name="Rivas-Marin E."/>
            <person name="Kohn T."/>
            <person name="Peeters S.H."/>
            <person name="Heuer A."/>
            <person name="Rast P."/>
            <person name="Oberbeckmann S."/>
            <person name="Bunk B."/>
            <person name="Jeske O."/>
            <person name="Meyerdierks A."/>
            <person name="Storesund J.E."/>
            <person name="Kallscheuer N."/>
            <person name="Luecker S."/>
            <person name="Lage O.M."/>
            <person name="Pohl T."/>
            <person name="Merkel B.J."/>
            <person name="Hornburger P."/>
            <person name="Mueller R.-W."/>
            <person name="Bruemmer F."/>
            <person name="Labrenz M."/>
            <person name="Spormann A.M."/>
            <person name="Op Den Camp H."/>
            <person name="Overmann J."/>
            <person name="Amann R."/>
            <person name="Jetten M.S.M."/>
            <person name="Mascher T."/>
            <person name="Medema M.H."/>
            <person name="Devos D.P."/>
            <person name="Kaster A.-K."/>
            <person name="Ovreas L."/>
            <person name="Rohde M."/>
            <person name="Galperin M.Y."/>
            <person name="Jogler C."/>
        </authorList>
    </citation>
    <scope>NUCLEOTIDE SEQUENCE [LARGE SCALE GENOMIC DNA]</scope>
    <source>
        <strain evidence="2 3">Poly51</strain>
    </source>
</reference>
<proteinExistence type="predicted"/>